<dbReference type="NCBIfam" id="TIGR01376">
    <property type="entry name" value="POMP_repeat"/>
    <property type="match status" value="3"/>
</dbReference>
<dbReference type="EMBL" id="RLIH01000017">
    <property type="protein sequence ID" value="RVU54013.1"/>
    <property type="molecule type" value="Genomic_DNA"/>
</dbReference>
<evidence type="ECO:0000256" key="4">
    <source>
        <dbReference type="ARBA" id="ARBA00022525"/>
    </source>
</evidence>
<keyword evidence="4" id="KW-0964">Secreted</keyword>
<evidence type="ECO:0000256" key="7">
    <source>
        <dbReference type="ARBA" id="ARBA00023237"/>
    </source>
</evidence>
<keyword evidence="5" id="KW-0732">Signal</keyword>
<dbReference type="Proteomes" id="UP000288812">
    <property type="component" value="Unassembled WGS sequence"/>
</dbReference>
<organism evidence="9 10">
    <name type="scientific">Anaerosphaera multitolerans</name>
    <dbReference type="NCBI Taxonomy" id="2487351"/>
    <lineage>
        <taxon>Bacteria</taxon>
        <taxon>Bacillati</taxon>
        <taxon>Bacillota</taxon>
        <taxon>Tissierellia</taxon>
        <taxon>Tissierellales</taxon>
        <taxon>Peptoniphilaceae</taxon>
        <taxon>Anaerosphaera</taxon>
    </lineage>
</organism>
<name>A0A437S4S0_9FIRM</name>
<protein>
    <submittedName>
        <fullName evidence="9">Uncharacterized protein</fullName>
    </submittedName>
</protein>
<gene>
    <name evidence="9" type="ORF">EF514_09565</name>
</gene>
<evidence type="ECO:0000256" key="3">
    <source>
        <dbReference type="ARBA" id="ARBA00004613"/>
    </source>
</evidence>
<evidence type="ECO:0000256" key="1">
    <source>
        <dbReference type="ARBA" id="ARBA00004196"/>
    </source>
</evidence>
<dbReference type="InterPro" id="IPR003368">
    <property type="entry name" value="POMP_repeat"/>
</dbReference>
<dbReference type="InterPro" id="IPR006626">
    <property type="entry name" value="PbH1"/>
</dbReference>
<dbReference type="Pfam" id="PF02415">
    <property type="entry name" value="Chlam_PMP"/>
    <property type="match status" value="3"/>
</dbReference>
<proteinExistence type="predicted"/>
<dbReference type="InterPro" id="IPR011050">
    <property type="entry name" value="Pectin_lyase_fold/virulence"/>
</dbReference>
<dbReference type="GO" id="GO:0009279">
    <property type="term" value="C:cell outer membrane"/>
    <property type="evidence" value="ECO:0007669"/>
    <property type="project" value="UniProtKB-SubCell"/>
</dbReference>
<dbReference type="Pfam" id="PF20585">
    <property type="entry name" value="Pectate_lyase_5"/>
    <property type="match status" value="1"/>
</dbReference>
<dbReference type="AlphaFoldDB" id="A0A437S4S0"/>
<dbReference type="OrthoDB" id="1698971at2"/>
<reference evidence="9 10" key="1">
    <citation type="submission" date="2018-11" db="EMBL/GenBank/DDBJ databases">
        <title>Genome sequencing and assembly of Anaerosphaera sp. nov., GS7-6-2.</title>
        <authorList>
            <person name="Rettenmaier R."/>
            <person name="Liebl W."/>
            <person name="Zverlov V."/>
        </authorList>
    </citation>
    <scope>NUCLEOTIDE SEQUENCE [LARGE SCALE GENOMIC DNA]</scope>
    <source>
        <strain evidence="9 10">GS7-6-2</strain>
    </source>
</reference>
<comment type="caution">
    <text evidence="9">The sequence shown here is derived from an EMBL/GenBank/DDBJ whole genome shotgun (WGS) entry which is preliminary data.</text>
</comment>
<dbReference type="GO" id="GO:0005576">
    <property type="term" value="C:extracellular region"/>
    <property type="evidence" value="ECO:0007669"/>
    <property type="project" value="UniProtKB-SubCell"/>
</dbReference>
<evidence type="ECO:0000256" key="2">
    <source>
        <dbReference type="ARBA" id="ARBA00004442"/>
    </source>
</evidence>
<evidence type="ECO:0000256" key="8">
    <source>
        <dbReference type="SAM" id="MobiDB-lite"/>
    </source>
</evidence>
<dbReference type="PANTHER" id="PTHR11319">
    <property type="entry name" value="G PROTEIN-COUPLED RECEPTOR-RELATED"/>
    <property type="match status" value="1"/>
</dbReference>
<keyword evidence="7" id="KW-0998">Cell outer membrane</keyword>
<evidence type="ECO:0000313" key="9">
    <source>
        <dbReference type="EMBL" id="RVU54013.1"/>
    </source>
</evidence>
<sequence length="819" mass="89194">MFNMNNNAIKRVIGFLLAFIVVCIYILPISTSLAKDAAEDISGQIKSTKVLEENLMDENIDLVNSENVESKEVIKLNETEEINENFSEADNLNEVKKTPTKSSEDNQGNSKETFNKEFFDEDVFLNKESIAEVTDFQELKASIADSSIKSINIVGDITIEEPLIIEHSVLIEGNNNTFIGNAAENEFMFKIKNREASVTFSNVEFNGNNNGAIYSETDLSLRHCSFKKHKIEGGVGGSFNSGVITIFGDYKNADEVNLLIEESIFFENSNGSGGTALNIEGYVCTEINNSEFNNNNNSNWGGTIFIQTSGDSNSYSSFKLANSYIENNIIGSQGAPIYISGRVNMNVDNVALKSNTTNGTMFTSGGIYYSGWTKAPGKVEIKNSVFENNRPGAASINSHGETLIENSKFINNQNDDNGGALYLSPQRESDHNVKIIDSTFTGNSSKAHGGAVYGTTVKAENSIDNELNIEIINTLFDNNTAGTEYGDGGAICVYTPRNGPSNSKVYGKINLNISENSKFTGNSSKAHGGAISAESLNVDPKISINIKETEFIGNSTKYYGGAIQVDGIKKLEVSESNFDKNKVSDFGGGAINVNDSTRLQGSTEPSKVEVYIRGSSFKENSSNAHGGAILVDATKTMEVSGTEFKGNKANLSGGAINFLESIENGFINLDNNVFTKNTAVKNGGAINLLPSEDRKTSDDDFIYYEPVTIKNTKFSENISGRGFYYLDEAKYPKIQGVYNTNVENVNQLSGDKTINYPTGVKYNKAYNNYDVSFVGGLIVVYDGNGYNSGEVPVDDKIYEVKDIVNVLGKNTVNREGYNS</sequence>
<keyword evidence="6" id="KW-0472">Membrane</keyword>
<dbReference type="InterPro" id="IPR046776">
    <property type="entry name" value="Pectate_lyase_5"/>
</dbReference>
<evidence type="ECO:0000313" key="10">
    <source>
        <dbReference type="Proteomes" id="UP000288812"/>
    </source>
</evidence>
<comment type="subcellular location">
    <subcellularLocation>
        <location evidence="1">Cell envelope</location>
    </subcellularLocation>
    <subcellularLocation>
        <location evidence="2">Cell outer membrane</location>
    </subcellularLocation>
    <subcellularLocation>
        <location evidence="3">Secreted</location>
    </subcellularLocation>
</comment>
<accession>A0A437S4S0</accession>
<dbReference type="SUPFAM" id="SSF51126">
    <property type="entry name" value="Pectin lyase-like"/>
    <property type="match status" value="2"/>
</dbReference>
<dbReference type="SMART" id="SM00710">
    <property type="entry name" value="PbH1"/>
    <property type="match status" value="10"/>
</dbReference>
<keyword evidence="10" id="KW-1185">Reference proteome</keyword>
<feature type="region of interest" description="Disordered" evidence="8">
    <location>
        <begin position="87"/>
        <end position="112"/>
    </location>
</feature>
<evidence type="ECO:0000256" key="5">
    <source>
        <dbReference type="ARBA" id="ARBA00022729"/>
    </source>
</evidence>
<evidence type="ECO:0000256" key="6">
    <source>
        <dbReference type="ARBA" id="ARBA00023136"/>
    </source>
</evidence>
<dbReference type="PANTHER" id="PTHR11319:SF35">
    <property type="entry name" value="OUTER MEMBRANE PROTEIN PMPC-RELATED"/>
    <property type="match status" value="1"/>
</dbReference>